<sequence>MRVQQILQSKATTDVVTVAPGSSVEETAKLLSSRRIGAVIVSTNGDRAEGIVSERDIVRELGSKGASCMGQTVDTIMTANPISCGLEDSSDDLFRKMTEGRFRHLPVVDADGKMVGLLSIGDVVKTQLAHLEMEKDALQGMIMGF</sequence>
<proteinExistence type="predicted"/>
<feature type="domain" description="CBS" evidence="3">
    <location>
        <begin position="11"/>
        <end position="67"/>
    </location>
</feature>
<feature type="domain" description="CBS" evidence="3">
    <location>
        <begin position="77"/>
        <end position="133"/>
    </location>
</feature>
<dbReference type="RefSeq" id="WP_133341138.1">
    <property type="nucleotide sequence ID" value="NZ_SMZO01000002.1"/>
</dbReference>
<comment type="caution">
    <text evidence="4">The sequence shown here is derived from an EMBL/GenBank/DDBJ whole genome shotgun (WGS) entry which is preliminary data.</text>
</comment>
<dbReference type="Proteomes" id="UP000294562">
    <property type="component" value="Unassembled WGS sequence"/>
</dbReference>
<keyword evidence="1 2" id="KW-0129">CBS domain</keyword>
<evidence type="ECO:0000313" key="5">
    <source>
        <dbReference type="Proteomes" id="UP000294562"/>
    </source>
</evidence>
<reference evidence="4 5" key="1">
    <citation type="submission" date="2019-03" db="EMBL/GenBank/DDBJ databases">
        <title>Rhodobacteraceae bacterium SM1902, a new member of the family Rhodobacteraceae isolated from Yantai.</title>
        <authorList>
            <person name="Sun Y."/>
        </authorList>
    </citation>
    <scope>NUCLEOTIDE SEQUENCE [LARGE SCALE GENOMIC DNA]</scope>
    <source>
        <strain evidence="4 5">SM1902</strain>
    </source>
</reference>
<dbReference type="Pfam" id="PF00571">
    <property type="entry name" value="CBS"/>
    <property type="match status" value="2"/>
</dbReference>
<evidence type="ECO:0000256" key="2">
    <source>
        <dbReference type="PROSITE-ProRule" id="PRU00703"/>
    </source>
</evidence>
<name>A0A4R6B5D7_9RHOB</name>
<dbReference type="InterPro" id="IPR044725">
    <property type="entry name" value="CBSX3_CBS_dom"/>
</dbReference>
<organism evidence="4 5">
    <name type="scientific">Meridianimarinicoccus aquatilis</name>
    <dbReference type="NCBI Taxonomy" id="2552766"/>
    <lineage>
        <taxon>Bacteria</taxon>
        <taxon>Pseudomonadati</taxon>
        <taxon>Pseudomonadota</taxon>
        <taxon>Alphaproteobacteria</taxon>
        <taxon>Rhodobacterales</taxon>
        <taxon>Paracoccaceae</taxon>
        <taxon>Meridianimarinicoccus</taxon>
    </lineage>
</organism>
<dbReference type="InterPro" id="IPR000644">
    <property type="entry name" value="CBS_dom"/>
</dbReference>
<dbReference type="InterPro" id="IPR046342">
    <property type="entry name" value="CBS_dom_sf"/>
</dbReference>
<evidence type="ECO:0000256" key="1">
    <source>
        <dbReference type="ARBA" id="ARBA00023122"/>
    </source>
</evidence>
<dbReference type="Gene3D" id="3.10.580.10">
    <property type="entry name" value="CBS-domain"/>
    <property type="match status" value="1"/>
</dbReference>
<dbReference type="PROSITE" id="PS51371">
    <property type="entry name" value="CBS"/>
    <property type="match status" value="2"/>
</dbReference>
<keyword evidence="5" id="KW-1185">Reference proteome</keyword>
<gene>
    <name evidence="4" type="ORF">E2L05_01595</name>
</gene>
<evidence type="ECO:0000259" key="3">
    <source>
        <dbReference type="PROSITE" id="PS51371"/>
    </source>
</evidence>
<dbReference type="OrthoDB" id="9807125at2"/>
<dbReference type="SMART" id="SM00116">
    <property type="entry name" value="CBS"/>
    <property type="match status" value="2"/>
</dbReference>
<accession>A0A4R6B5D7</accession>
<dbReference type="SUPFAM" id="SSF54631">
    <property type="entry name" value="CBS-domain pair"/>
    <property type="match status" value="1"/>
</dbReference>
<dbReference type="InterPro" id="IPR051257">
    <property type="entry name" value="Diverse_CBS-Domain"/>
</dbReference>
<dbReference type="CDD" id="cd04623">
    <property type="entry name" value="CBS_pair_bac_euk"/>
    <property type="match status" value="1"/>
</dbReference>
<evidence type="ECO:0000313" key="4">
    <source>
        <dbReference type="EMBL" id="TDL91298.1"/>
    </source>
</evidence>
<protein>
    <submittedName>
        <fullName evidence="4">CBS domain-containing protein</fullName>
    </submittedName>
</protein>
<dbReference type="PANTHER" id="PTHR43080">
    <property type="entry name" value="CBS DOMAIN-CONTAINING PROTEIN CBSX3, MITOCHONDRIAL"/>
    <property type="match status" value="1"/>
</dbReference>
<dbReference type="AlphaFoldDB" id="A0A4R6B5D7"/>
<dbReference type="EMBL" id="SMZO01000002">
    <property type="protein sequence ID" value="TDL91298.1"/>
    <property type="molecule type" value="Genomic_DNA"/>
</dbReference>
<dbReference type="PANTHER" id="PTHR43080:SF2">
    <property type="entry name" value="CBS DOMAIN-CONTAINING PROTEIN"/>
    <property type="match status" value="1"/>
</dbReference>